<dbReference type="InParanoid" id="A0A482WP81"/>
<dbReference type="Pfam" id="PF05439">
    <property type="entry name" value="JTB"/>
    <property type="match status" value="1"/>
</dbReference>
<dbReference type="AlphaFoldDB" id="A0A482WP81"/>
<protein>
    <recommendedName>
        <fullName evidence="3">Methyltransferase domain-containing protein</fullName>
    </recommendedName>
</protein>
<organism evidence="4 5">
    <name type="scientific">Laodelphax striatellus</name>
    <name type="common">Small brown planthopper</name>
    <name type="synonym">Delphax striatella</name>
    <dbReference type="NCBI Taxonomy" id="195883"/>
    <lineage>
        <taxon>Eukaryota</taxon>
        <taxon>Metazoa</taxon>
        <taxon>Ecdysozoa</taxon>
        <taxon>Arthropoda</taxon>
        <taxon>Hexapoda</taxon>
        <taxon>Insecta</taxon>
        <taxon>Pterygota</taxon>
        <taxon>Neoptera</taxon>
        <taxon>Paraneoptera</taxon>
        <taxon>Hemiptera</taxon>
        <taxon>Auchenorrhyncha</taxon>
        <taxon>Fulgoroidea</taxon>
        <taxon>Delphacidae</taxon>
        <taxon>Criomorphinae</taxon>
        <taxon>Laodelphax</taxon>
    </lineage>
</organism>
<dbReference type="InterPro" id="IPR036282">
    <property type="entry name" value="Glutathione-S-Trfase_C_sf"/>
</dbReference>
<keyword evidence="5" id="KW-1185">Reference proteome</keyword>
<dbReference type="Proteomes" id="UP000291343">
    <property type="component" value="Unassembled WGS sequence"/>
</dbReference>
<dbReference type="Gene3D" id="1.20.1050.10">
    <property type="match status" value="1"/>
</dbReference>
<feature type="signal peptide" evidence="2">
    <location>
        <begin position="1"/>
        <end position="17"/>
    </location>
</feature>
<dbReference type="InterPro" id="IPR008657">
    <property type="entry name" value="JTB"/>
</dbReference>
<dbReference type="CDD" id="cd02440">
    <property type="entry name" value="AdoMet_MTases"/>
    <property type="match status" value="1"/>
</dbReference>
<dbReference type="Gene3D" id="3.30.720.220">
    <property type="match status" value="1"/>
</dbReference>
<dbReference type="FunCoup" id="A0A482WP81">
    <property type="interactions" value="1667"/>
</dbReference>
<evidence type="ECO:0000313" key="4">
    <source>
        <dbReference type="EMBL" id="RZF35086.1"/>
    </source>
</evidence>
<dbReference type="InterPro" id="IPR029063">
    <property type="entry name" value="SAM-dependent_MTases_sf"/>
</dbReference>
<dbReference type="SUPFAM" id="SSF47616">
    <property type="entry name" value="GST C-terminal domain-like"/>
    <property type="match status" value="1"/>
</dbReference>
<dbReference type="GO" id="GO:0016020">
    <property type="term" value="C:membrane"/>
    <property type="evidence" value="ECO:0007669"/>
    <property type="project" value="InterPro"/>
</dbReference>
<dbReference type="STRING" id="195883.A0A482WP81"/>
<comment type="similarity">
    <text evidence="1">Belongs to the GSTCD family.</text>
</comment>
<comment type="caution">
    <text evidence="4">The sequence shown here is derived from an EMBL/GenBank/DDBJ whole genome shotgun (WGS) entry which is preliminary data.</text>
</comment>
<feature type="domain" description="Methyltransferase" evidence="3">
    <location>
        <begin position="500"/>
        <end position="622"/>
    </location>
</feature>
<dbReference type="EMBL" id="QKKF02029694">
    <property type="protein sequence ID" value="RZF35086.1"/>
    <property type="molecule type" value="Genomic_DNA"/>
</dbReference>
<gene>
    <name evidence="4" type="ORF">LSTR_LSTR009678</name>
</gene>
<evidence type="ECO:0000256" key="1">
    <source>
        <dbReference type="ARBA" id="ARBA00008797"/>
    </source>
</evidence>
<evidence type="ECO:0000256" key="2">
    <source>
        <dbReference type="SAM" id="SignalP"/>
    </source>
</evidence>
<dbReference type="PANTHER" id="PTHR13369:SF0">
    <property type="entry name" value="GLUTATHIONE S-TRANSFERASE C-TERMINAL DOMAIN-CONTAINING PROTEIN"/>
    <property type="match status" value="1"/>
</dbReference>
<dbReference type="SUPFAM" id="SSF53335">
    <property type="entry name" value="S-adenosyl-L-methionine-dependent methyltransferases"/>
    <property type="match status" value="1"/>
</dbReference>
<evidence type="ECO:0000259" key="3">
    <source>
        <dbReference type="Pfam" id="PF13679"/>
    </source>
</evidence>
<dbReference type="Gene3D" id="3.40.50.150">
    <property type="entry name" value="Vaccinia Virus protein VP39"/>
    <property type="match status" value="1"/>
</dbReference>
<dbReference type="InterPro" id="IPR025714">
    <property type="entry name" value="Methyltranfer_dom"/>
</dbReference>
<evidence type="ECO:0000313" key="5">
    <source>
        <dbReference type="Proteomes" id="UP000291343"/>
    </source>
</evidence>
<keyword evidence="2" id="KW-0732">Signal</keyword>
<dbReference type="OrthoDB" id="206598at2759"/>
<dbReference type="Pfam" id="PF13679">
    <property type="entry name" value="Methyltransf_32"/>
    <property type="match status" value="1"/>
</dbReference>
<name>A0A482WP81_LAOST</name>
<dbReference type="PANTHER" id="PTHR13369">
    <property type="match status" value="1"/>
</dbReference>
<dbReference type="FunFam" id="3.40.50.150:FF:000725">
    <property type="entry name" value="Glutathione S-transferase, C-terminal domain-containing"/>
    <property type="match status" value="1"/>
</dbReference>
<dbReference type="CDD" id="cd00299">
    <property type="entry name" value="GST_C_family"/>
    <property type="match status" value="1"/>
</dbReference>
<proteinExistence type="inferred from homology"/>
<sequence length="711" mass="80634">MLLGIIFLGGLTIFVLVIESNWTNNNTRNLPVNSERNSSESCWLDEDYEIVEECRPCSAFEVTSKINKICSETRYKEAVLCKRSGKKYRSCDKVKWLEEKKFWQFEWSVFLIGCLASGVVYIRQKILDHRLLRRIQRQIANNYKNMKLASLYLTAYSRIKEDSTLEVPTESVISLFLLKYLNHPIDVNVNLVLVSKNDEISMVVNVEGFNCRELSEESLRRPVADCHLPVFTANDGYSCVAGLCSVLRGVIKYSGEEYNSLLGFRGGCLTACAEVSLWTKFCEVDLVNSVNQLLMIEKTKPVPSSCDDSCDSLLSKSLSNVCRFEEHMKEFVRVHNIGKIRHETNQRTVEHRFAENNSMTLADLIILPCIHIIFRMVDFMDLKKSFPFVLKWYNLVCAQNCVSDALILLKPPAMGIELENFLLPTVPSQSLYKSDPKRYRPRSKLFTNQGEVESVLEVVDQIALTVSHSPLPAGHNRSLNWKILPVQVKPTVPDSRLKRKMQQLDNLCKAVLEVAKPGDTIVDFCCGSGHLGILVAYLLPDCTVLLLDNNEESLTYAHKRVANLHLKNVMILQCNLDYFRGNFKVGMSLHACGVATDLVIQTCQKKTAAFVVCPCCYGGLQKNHKINYPRSRCFRESSISERHFFVLGHCADQTHKKIYKKSEQGERCMSLVDYDRCLQAEDSGYSVSVAKLVPSDCTPKNNLLVGVPQKC</sequence>
<dbReference type="GO" id="GO:0005737">
    <property type="term" value="C:cytoplasm"/>
    <property type="evidence" value="ECO:0007669"/>
    <property type="project" value="TreeGrafter"/>
</dbReference>
<reference evidence="4 5" key="1">
    <citation type="journal article" date="2017" name="Gigascience">
        <title>Genome sequence of the small brown planthopper, Laodelphax striatellus.</title>
        <authorList>
            <person name="Zhu J."/>
            <person name="Jiang F."/>
            <person name="Wang X."/>
            <person name="Yang P."/>
            <person name="Bao Y."/>
            <person name="Zhao W."/>
            <person name="Wang W."/>
            <person name="Lu H."/>
            <person name="Wang Q."/>
            <person name="Cui N."/>
            <person name="Li J."/>
            <person name="Chen X."/>
            <person name="Luo L."/>
            <person name="Yu J."/>
            <person name="Kang L."/>
            <person name="Cui F."/>
        </authorList>
    </citation>
    <scope>NUCLEOTIDE SEQUENCE [LARGE SCALE GENOMIC DNA]</scope>
    <source>
        <strain evidence="4">Lst14</strain>
    </source>
</reference>
<feature type="chain" id="PRO_5019777845" description="Methyltransferase domain-containing protein" evidence="2">
    <location>
        <begin position="18"/>
        <end position="711"/>
    </location>
</feature>
<accession>A0A482WP81</accession>